<keyword evidence="3" id="KW-1185">Reference proteome</keyword>
<feature type="region of interest" description="Disordered" evidence="1">
    <location>
        <begin position="97"/>
        <end position="141"/>
    </location>
</feature>
<feature type="compositionally biased region" description="Basic and acidic residues" evidence="1">
    <location>
        <begin position="116"/>
        <end position="127"/>
    </location>
</feature>
<dbReference type="AlphaFoldDB" id="A0A8X6F2I0"/>
<reference evidence="2" key="1">
    <citation type="submission" date="2020-07" db="EMBL/GenBank/DDBJ databases">
        <title>Multicomponent nature underlies the extraordinary mechanical properties of spider dragline silk.</title>
        <authorList>
            <person name="Kono N."/>
            <person name="Nakamura H."/>
            <person name="Mori M."/>
            <person name="Yoshida Y."/>
            <person name="Ohtoshi R."/>
            <person name="Malay A.D."/>
            <person name="Moran D.A.P."/>
            <person name="Tomita M."/>
            <person name="Numata K."/>
            <person name="Arakawa K."/>
        </authorList>
    </citation>
    <scope>NUCLEOTIDE SEQUENCE</scope>
</reference>
<dbReference type="EMBL" id="BMAO01000792">
    <property type="protein sequence ID" value="GFQ69218.1"/>
    <property type="molecule type" value="Genomic_DNA"/>
</dbReference>
<gene>
    <name evidence="2" type="ORF">TNCT_480201</name>
</gene>
<accession>A0A8X6F2I0</accession>
<evidence type="ECO:0000256" key="1">
    <source>
        <dbReference type="SAM" id="MobiDB-lite"/>
    </source>
</evidence>
<name>A0A8X6F2I0_TRICU</name>
<evidence type="ECO:0000313" key="3">
    <source>
        <dbReference type="Proteomes" id="UP000887116"/>
    </source>
</evidence>
<dbReference type="Proteomes" id="UP000887116">
    <property type="component" value="Unassembled WGS sequence"/>
</dbReference>
<sequence>MINKWGSDGSQLNQHKHKFENPTDSDANVFQSSFIPLRLITEEEAKHSTGRFGTRLRTKVEEMIMHTKRNSVRTTWLEEGLTGARWRACGDGSFERPAAAVSTAEGKQVSPPSRGKVRDVFPRRSVERSMVGLSDANRGRH</sequence>
<comment type="caution">
    <text evidence="2">The sequence shown here is derived from an EMBL/GenBank/DDBJ whole genome shotgun (WGS) entry which is preliminary data.</text>
</comment>
<organism evidence="2 3">
    <name type="scientific">Trichonephila clavata</name>
    <name type="common">Joro spider</name>
    <name type="synonym">Nephila clavata</name>
    <dbReference type="NCBI Taxonomy" id="2740835"/>
    <lineage>
        <taxon>Eukaryota</taxon>
        <taxon>Metazoa</taxon>
        <taxon>Ecdysozoa</taxon>
        <taxon>Arthropoda</taxon>
        <taxon>Chelicerata</taxon>
        <taxon>Arachnida</taxon>
        <taxon>Araneae</taxon>
        <taxon>Araneomorphae</taxon>
        <taxon>Entelegynae</taxon>
        <taxon>Araneoidea</taxon>
        <taxon>Nephilidae</taxon>
        <taxon>Trichonephila</taxon>
    </lineage>
</organism>
<evidence type="ECO:0000313" key="2">
    <source>
        <dbReference type="EMBL" id="GFQ69218.1"/>
    </source>
</evidence>
<protein>
    <submittedName>
        <fullName evidence="2">Uncharacterized protein</fullName>
    </submittedName>
</protein>
<feature type="region of interest" description="Disordered" evidence="1">
    <location>
        <begin position="1"/>
        <end position="25"/>
    </location>
</feature>
<dbReference type="OrthoDB" id="8193306at2759"/>
<proteinExistence type="predicted"/>